<comment type="caution">
    <text evidence="9">The sequence shown here is derived from an EMBL/GenBank/DDBJ whole genome shotgun (WGS) entry which is preliminary data.</text>
</comment>
<keyword evidence="4" id="KW-0436">Ligase</keyword>
<keyword evidence="6" id="KW-0067">ATP-binding</keyword>
<dbReference type="InterPro" id="IPR002904">
    <property type="entry name" value="Lys-tRNA-ligase"/>
</dbReference>
<keyword evidence="8" id="KW-0030">Aminoacyl-tRNA synthetase</keyword>
<dbReference type="SUPFAM" id="SSF48163">
    <property type="entry name" value="An anticodon-binding domain of class I aminoacyl-tRNA synthetases"/>
    <property type="match status" value="1"/>
</dbReference>
<keyword evidence="3" id="KW-0963">Cytoplasm</keyword>
<evidence type="ECO:0000256" key="8">
    <source>
        <dbReference type="ARBA" id="ARBA00023146"/>
    </source>
</evidence>
<dbReference type="Pfam" id="PF01921">
    <property type="entry name" value="tRNA-synt_1f"/>
    <property type="match status" value="1"/>
</dbReference>
<keyword evidence="10" id="KW-1185">Reference proteome</keyword>
<comment type="subcellular location">
    <subcellularLocation>
        <location evidence="1">Cytoplasm</location>
    </subcellularLocation>
</comment>
<evidence type="ECO:0000256" key="5">
    <source>
        <dbReference type="ARBA" id="ARBA00022741"/>
    </source>
</evidence>
<dbReference type="InterPro" id="IPR001412">
    <property type="entry name" value="aa-tRNA-synth_I_CS"/>
</dbReference>
<evidence type="ECO:0008006" key="11">
    <source>
        <dbReference type="Google" id="ProtNLM"/>
    </source>
</evidence>
<reference evidence="9 10" key="1">
    <citation type="submission" date="2023-08" db="EMBL/GenBank/DDBJ databases">
        <authorList>
            <person name="Park J.-S."/>
        </authorList>
    </citation>
    <scope>NUCLEOTIDE SEQUENCE [LARGE SCALE GENOMIC DNA]</scope>
    <source>
        <strain evidence="9 10">2205SS18-9</strain>
    </source>
</reference>
<keyword evidence="7" id="KW-0648">Protein biosynthesis</keyword>
<dbReference type="InterPro" id="IPR008925">
    <property type="entry name" value="aa_tRNA-synth_I_cd-bd_sf"/>
</dbReference>
<dbReference type="Gene3D" id="1.10.10.350">
    <property type="match status" value="1"/>
</dbReference>
<dbReference type="EMBL" id="JAVAMP010000008">
    <property type="protein sequence ID" value="MDP5275475.1"/>
    <property type="molecule type" value="Genomic_DNA"/>
</dbReference>
<sequence>MEKNPTKEIFTCASGISPSGSVHVGNFREVKICRQSDKKKMLESQKDLFKNVYQLVMNDNSGPRLPLLIAAVGRESMIELLTFQAFT</sequence>
<evidence type="ECO:0000313" key="10">
    <source>
        <dbReference type="Proteomes" id="UP001231941"/>
    </source>
</evidence>
<evidence type="ECO:0000256" key="2">
    <source>
        <dbReference type="ARBA" id="ARBA00005594"/>
    </source>
</evidence>
<keyword evidence="5" id="KW-0547">Nucleotide-binding</keyword>
<proteinExistence type="inferred from homology"/>
<evidence type="ECO:0000256" key="4">
    <source>
        <dbReference type="ARBA" id="ARBA00022598"/>
    </source>
</evidence>
<dbReference type="Proteomes" id="UP001231941">
    <property type="component" value="Unassembled WGS sequence"/>
</dbReference>
<dbReference type="PANTHER" id="PTHR37940:SF1">
    <property type="entry name" value="LYSINE--TRNA LIGASE"/>
    <property type="match status" value="1"/>
</dbReference>
<accession>A0ABT9J388</accession>
<name>A0ABT9J388_9BACL</name>
<evidence type="ECO:0000256" key="1">
    <source>
        <dbReference type="ARBA" id="ARBA00004496"/>
    </source>
</evidence>
<gene>
    <name evidence="9" type="ORF">Q5Y73_15305</name>
</gene>
<evidence type="ECO:0000313" key="9">
    <source>
        <dbReference type="EMBL" id="MDP5275475.1"/>
    </source>
</evidence>
<evidence type="ECO:0000256" key="6">
    <source>
        <dbReference type="ARBA" id="ARBA00022840"/>
    </source>
</evidence>
<comment type="similarity">
    <text evidence="2">Belongs to the class-I aminoacyl-tRNA synthetase family.</text>
</comment>
<dbReference type="PROSITE" id="PS00178">
    <property type="entry name" value="AA_TRNA_LIGASE_I"/>
    <property type="match status" value="1"/>
</dbReference>
<dbReference type="InterPro" id="IPR020751">
    <property type="entry name" value="aa-tRNA-synth_I_codon-bd_sub2"/>
</dbReference>
<evidence type="ECO:0000256" key="3">
    <source>
        <dbReference type="ARBA" id="ARBA00022490"/>
    </source>
</evidence>
<dbReference type="PANTHER" id="PTHR37940">
    <property type="entry name" value="LYSINE--TRNA LIGASE"/>
    <property type="match status" value="1"/>
</dbReference>
<organism evidence="9 10">
    <name type="scientific">Chengkuizengella axinellae</name>
    <dbReference type="NCBI Taxonomy" id="3064388"/>
    <lineage>
        <taxon>Bacteria</taxon>
        <taxon>Bacillati</taxon>
        <taxon>Bacillota</taxon>
        <taxon>Bacilli</taxon>
        <taxon>Bacillales</taxon>
        <taxon>Paenibacillaceae</taxon>
        <taxon>Chengkuizengella</taxon>
    </lineage>
</organism>
<protein>
    <recommendedName>
        <fullName evidence="11">Lysine--tRNA ligase</fullName>
    </recommendedName>
</protein>
<evidence type="ECO:0000256" key="7">
    <source>
        <dbReference type="ARBA" id="ARBA00022917"/>
    </source>
</evidence>